<feature type="domain" description="MobA/VirD2-like nuclease" evidence="2">
    <location>
        <begin position="59"/>
        <end position="194"/>
    </location>
</feature>
<dbReference type="Proteomes" id="UP000004090">
    <property type="component" value="Unassembled WGS sequence"/>
</dbReference>
<comment type="caution">
    <text evidence="3">The sequence shown here is derived from an EMBL/GenBank/DDBJ whole genome shotgun (WGS) entry which is preliminary data.</text>
</comment>
<dbReference type="eggNOG" id="COG3843">
    <property type="taxonomic scope" value="Bacteria"/>
</dbReference>
<evidence type="ECO:0000256" key="1">
    <source>
        <dbReference type="SAM" id="Coils"/>
    </source>
</evidence>
<dbReference type="AlphaFoldDB" id="A8RDX0"/>
<keyword evidence="1" id="KW-0175">Coiled coil</keyword>
<name>A8RDX0_9FIRM</name>
<dbReference type="Pfam" id="PF03432">
    <property type="entry name" value="Relaxase"/>
    <property type="match status" value="1"/>
</dbReference>
<dbReference type="EMBL" id="ABAW02000024">
    <property type="protein sequence ID" value="EDP10378.1"/>
    <property type="molecule type" value="Genomic_DNA"/>
</dbReference>
<proteinExistence type="predicted"/>
<organism evidence="3 4">
    <name type="scientific">Amedibacillus dolichus DSM 3991</name>
    <dbReference type="NCBI Taxonomy" id="428127"/>
    <lineage>
        <taxon>Bacteria</taxon>
        <taxon>Bacillati</taxon>
        <taxon>Bacillota</taxon>
        <taxon>Erysipelotrichia</taxon>
        <taxon>Erysipelotrichales</taxon>
        <taxon>Erysipelotrichaceae</taxon>
        <taxon>Amedibacillus</taxon>
    </lineage>
</organism>
<feature type="coiled-coil region" evidence="1">
    <location>
        <begin position="362"/>
        <end position="389"/>
    </location>
</feature>
<dbReference type="STRING" id="428127.EUBDOL_01620"/>
<evidence type="ECO:0000313" key="4">
    <source>
        <dbReference type="Proteomes" id="UP000004090"/>
    </source>
</evidence>
<gene>
    <name evidence="3" type="ORF">EUBDOL_01620</name>
</gene>
<reference evidence="3 4" key="2">
    <citation type="submission" date="2007-09" db="EMBL/GenBank/DDBJ databases">
        <authorList>
            <person name="Fulton L."/>
            <person name="Clifton S."/>
            <person name="Fulton B."/>
            <person name="Xu J."/>
            <person name="Minx P."/>
            <person name="Pepin K.H."/>
            <person name="Johnson M."/>
            <person name="Thiruvilangam P."/>
            <person name="Bhonagiri V."/>
            <person name="Nash W.E."/>
            <person name="Mardis E.R."/>
            <person name="Wilson R.K."/>
        </authorList>
    </citation>
    <scope>NUCLEOTIDE SEQUENCE [LARGE SCALE GENOMIC DNA]</scope>
    <source>
        <strain evidence="3 4">DSM 3991</strain>
    </source>
</reference>
<protein>
    <recommendedName>
        <fullName evidence="2">MobA/VirD2-like nuclease domain-containing protein</fullName>
    </recommendedName>
</protein>
<reference evidence="3 4" key="1">
    <citation type="submission" date="2007-09" db="EMBL/GenBank/DDBJ databases">
        <title>Draft genome sequence of Eubacterium dolichum (DSM 3991).</title>
        <authorList>
            <person name="Sudarsanam P."/>
            <person name="Ley R."/>
            <person name="Guruge J."/>
            <person name="Turnbaugh P.J."/>
            <person name="Mahowald M."/>
            <person name="Liep D."/>
            <person name="Gordon J."/>
        </authorList>
    </citation>
    <scope>NUCLEOTIDE SEQUENCE [LARGE SCALE GENOMIC DNA]</scope>
    <source>
        <strain evidence="3 4">DSM 3991</strain>
    </source>
</reference>
<feature type="coiled-coil region" evidence="1">
    <location>
        <begin position="444"/>
        <end position="475"/>
    </location>
</feature>
<evidence type="ECO:0000259" key="2">
    <source>
        <dbReference type="Pfam" id="PF03432"/>
    </source>
</evidence>
<dbReference type="InterPro" id="IPR005094">
    <property type="entry name" value="Endonuclease_MobA/VirD2"/>
</dbReference>
<sequence length="503" mass="57247">MFFFIIPSGESYCNDRSKEFSEKIFMRGGPSIMATTRIMPLHVGKGRTESRAISDIIDYVANPQKTDNGKLITGYACDSRTADAEFLLAKRQYIAATGRVRGADDVIAYHVRQSFRPGEITPEEANRLGVEFAKRFTKGNHAFVVCTHIDKAHVHNHIIWSSVSLEYDRKFRNFWGSTKAVRRLSDTICIENGLSIVENTKLHGKSYNKWLGDQAKPSHRELLRVMIDCALEQNPADFDALLKLLSEMGCEVSRRGKAIRLKAPGWKNVARMDDKLGAGYSEAEIRAVLAGEKQHTPHKKNVVQPEPPKVNLLVDIQAKLQAGKGAGYARWAKVFNLKQMAQTMNYLSEHNLLEYAVLEEKATAATAHHNELSAQIKAAEKRMAEIAVLRTHIVNYAKTREVYVAYRKAGYSKKFRGEYEEEILLHQAAKNAFDEMGVKKLPKVKELQTEYAKLLEEKKKTYAEYRRSREEMRELLTAKANVDRVLKMEVEQDVEKEKDHGQR</sequence>
<evidence type="ECO:0000313" key="3">
    <source>
        <dbReference type="EMBL" id="EDP10378.1"/>
    </source>
</evidence>
<dbReference type="HOGENOM" id="CLU_031118_0_0_9"/>
<accession>A8RDX0</accession>